<feature type="transmembrane region" description="Helical" evidence="7">
    <location>
        <begin position="162"/>
        <end position="183"/>
    </location>
</feature>
<dbReference type="Gene3D" id="1.20.1250.20">
    <property type="entry name" value="MFS general substrate transporter like domains"/>
    <property type="match status" value="1"/>
</dbReference>
<dbReference type="InterPro" id="IPR036259">
    <property type="entry name" value="MFS_trans_sf"/>
</dbReference>
<accession>A0A558AJR0</accession>
<feature type="region of interest" description="Disordered" evidence="6">
    <location>
        <begin position="1"/>
        <end position="106"/>
    </location>
</feature>
<dbReference type="RefSeq" id="WP_144634789.1">
    <property type="nucleotide sequence ID" value="NZ_BNAX01000011.1"/>
</dbReference>
<feature type="transmembrane region" description="Helical" evidence="7">
    <location>
        <begin position="282"/>
        <end position="299"/>
    </location>
</feature>
<sequence>MGRKRKWTPEPGSGQSWRPSTYTRATPTADEAPTGAVHSAAPPRSSAAPPRGSSVPPRGARAYPPRPGEAPPRRTEPLYEHYNTDGYPDASRPEEPPQEHRTEATAGAMPRMPKKITVTRVAAMRSRELGGKAVGAFQRAAKADGADKSGLTSLTYATMLNYASDATMAVALANTLFFAATSGESKGRVALYLLITIAPFALVAPVIGPALDRIQRGRRLAMCLSSVGQGLMAALMALNFDNWGLYPAALGMMVLSKSFTVLKSAVTPRVVPRGVTLSKTNARLTVFGLAAGGVFGAVASGVNSLFGSAGALWFTGLICLAAAVQSMRIPSWVEATEGEVPASLKAHPGKKKKRQPLGSDVVVSLWGNGSVRVLTGFLMMFAAFAVKAHAEQNGQSPFTQLLLLGIIGAAAGAGGFVGNALGSRLQFGHPTQVVLGSAAAALASTVLAAVFAGIATAAIVGLVGATASALAKISLDAAIQADLPEESRASAFGRSETVLQLAWCFGGAVGLLLPPTYWIGFLVVSLLLGLGLTQTFLMQRGGSLLPFLGSKRPRHPARTVA</sequence>
<feature type="transmembrane region" description="Helical" evidence="7">
    <location>
        <begin position="220"/>
        <end position="238"/>
    </location>
</feature>
<dbReference type="EMBL" id="VJZA01000006">
    <property type="protein sequence ID" value="TVT24490.1"/>
    <property type="molecule type" value="Genomic_DNA"/>
</dbReference>
<feature type="transmembrane region" description="Helical" evidence="7">
    <location>
        <begin position="433"/>
        <end position="460"/>
    </location>
</feature>
<proteinExistence type="predicted"/>
<name>A0A558AJR0_9PSEU</name>
<feature type="compositionally biased region" description="Polar residues" evidence="6">
    <location>
        <begin position="13"/>
        <end position="26"/>
    </location>
</feature>
<dbReference type="SUPFAM" id="SSF103473">
    <property type="entry name" value="MFS general substrate transporter"/>
    <property type="match status" value="1"/>
</dbReference>
<keyword evidence="4 7" id="KW-1133">Transmembrane helix</keyword>
<evidence type="ECO:0000256" key="4">
    <source>
        <dbReference type="ARBA" id="ARBA00022989"/>
    </source>
</evidence>
<keyword evidence="5 7" id="KW-0472">Membrane</keyword>
<keyword evidence="2" id="KW-1003">Cell membrane</keyword>
<feature type="compositionally biased region" description="Low complexity" evidence="6">
    <location>
        <begin position="39"/>
        <end position="63"/>
    </location>
</feature>
<comment type="subcellular location">
    <subcellularLocation>
        <location evidence="1">Cell membrane</location>
        <topology evidence="1">Multi-pass membrane protein</topology>
    </subcellularLocation>
</comment>
<reference evidence="8 9" key="1">
    <citation type="submission" date="2019-07" db="EMBL/GenBank/DDBJ databases">
        <title>New species of Amycolatopsis and Streptomyces.</title>
        <authorList>
            <person name="Duangmal K."/>
            <person name="Teo W.F.A."/>
            <person name="Lipun K."/>
        </authorList>
    </citation>
    <scope>NUCLEOTIDE SEQUENCE [LARGE SCALE GENOMIC DNA]</scope>
    <source>
        <strain evidence="8 9">JCM 30562</strain>
    </source>
</reference>
<evidence type="ECO:0000256" key="1">
    <source>
        <dbReference type="ARBA" id="ARBA00004651"/>
    </source>
</evidence>
<dbReference type="GO" id="GO:0022857">
    <property type="term" value="F:transmembrane transporter activity"/>
    <property type="evidence" value="ECO:0007669"/>
    <property type="project" value="InterPro"/>
</dbReference>
<evidence type="ECO:0000256" key="2">
    <source>
        <dbReference type="ARBA" id="ARBA00022475"/>
    </source>
</evidence>
<dbReference type="AlphaFoldDB" id="A0A558AJR0"/>
<dbReference type="InterPro" id="IPR011701">
    <property type="entry name" value="MFS"/>
</dbReference>
<dbReference type="Pfam" id="PF07690">
    <property type="entry name" value="MFS_1"/>
    <property type="match status" value="1"/>
</dbReference>
<evidence type="ECO:0000313" key="9">
    <source>
        <dbReference type="Proteomes" id="UP000318578"/>
    </source>
</evidence>
<evidence type="ECO:0000256" key="5">
    <source>
        <dbReference type="ARBA" id="ARBA00023136"/>
    </source>
</evidence>
<keyword evidence="9" id="KW-1185">Reference proteome</keyword>
<dbReference type="Proteomes" id="UP000318578">
    <property type="component" value="Unassembled WGS sequence"/>
</dbReference>
<feature type="transmembrane region" description="Helical" evidence="7">
    <location>
        <begin position="189"/>
        <end position="208"/>
    </location>
</feature>
<evidence type="ECO:0000313" key="8">
    <source>
        <dbReference type="EMBL" id="TVT24490.1"/>
    </source>
</evidence>
<gene>
    <name evidence="8" type="ORF">FNH06_05825</name>
</gene>
<comment type="caution">
    <text evidence="8">The sequence shown here is derived from an EMBL/GenBank/DDBJ whole genome shotgun (WGS) entry which is preliminary data.</text>
</comment>
<dbReference type="PANTHER" id="PTHR23513:SF18">
    <property type="entry name" value="INTEGRAL MEMBRANE PROTEIN"/>
    <property type="match status" value="1"/>
</dbReference>
<feature type="transmembrane region" description="Helical" evidence="7">
    <location>
        <begin position="361"/>
        <end position="386"/>
    </location>
</feature>
<organism evidence="8 9">
    <name type="scientific">Amycolatopsis acidiphila</name>
    <dbReference type="NCBI Taxonomy" id="715473"/>
    <lineage>
        <taxon>Bacteria</taxon>
        <taxon>Bacillati</taxon>
        <taxon>Actinomycetota</taxon>
        <taxon>Actinomycetes</taxon>
        <taxon>Pseudonocardiales</taxon>
        <taxon>Pseudonocardiaceae</taxon>
        <taxon>Amycolatopsis</taxon>
    </lineage>
</organism>
<keyword evidence="3 7" id="KW-0812">Transmembrane</keyword>
<dbReference type="GO" id="GO:0005886">
    <property type="term" value="C:plasma membrane"/>
    <property type="evidence" value="ECO:0007669"/>
    <property type="project" value="UniProtKB-SubCell"/>
</dbReference>
<evidence type="ECO:0000256" key="6">
    <source>
        <dbReference type="SAM" id="MobiDB-lite"/>
    </source>
</evidence>
<evidence type="ECO:0000256" key="3">
    <source>
        <dbReference type="ARBA" id="ARBA00022692"/>
    </source>
</evidence>
<evidence type="ECO:0000256" key="7">
    <source>
        <dbReference type="SAM" id="Phobius"/>
    </source>
</evidence>
<dbReference type="PANTHER" id="PTHR23513">
    <property type="entry name" value="INTEGRAL MEMBRANE EFFLUX PROTEIN-RELATED"/>
    <property type="match status" value="1"/>
</dbReference>
<feature type="compositionally biased region" description="Basic and acidic residues" evidence="6">
    <location>
        <begin position="71"/>
        <end position="83"/>
    </location>
</feature>
<feature type="transmembrane region" description="Helical" evidence="7">
    <location>
        <begin position="398"/>
        <end position="421"/>
    </location>
</feature>
<feature type="compositionally biased region" description="Basic and acidic residues" evidence="6">
    <location>
        <begin position="91"/>
        <end position="103"/>
    </location>
</feature>
<dbReference type="OrthoDB" id="5170137at2"/>
<protein>
    <submittedName>
        <fullName evidence="8">MFS transporter</fullName>
    </submittedName>
</protein>
<feature type="transmembrane region" description="Helical" evidence="7">
    <location>
        <begin position="517"/>
        <end position="537"/>
    </location>
</feature>